<reference evidence="6" key="1">
    <citation type="submission" date="2020-03" db="EMBL/GenBank/DDBJ databases">
        <title>Studies in the Genomics of Life Span.</title>
        <authorList>
            <person name="Glass D."/>
        </authorList>
    </citation>
    <scope>NUCLEOTIDE SEQUENCE</scope>
    <source>
        <strain evidence="6">LTLLF</strain>
        <tissue evidence="6">Muscle</tissue>
    </source>
</reference>
<feature type="region of interest" description="Disordered" evidence="5">
    <location>
        <begin position="212"/>
        <end position="240"/>
    </location>
</feature>
<evidence type="ECO:0000256" key="1">
    <source>
        <dbReference type="ARBA" id="ARBA00009589"/>
    </source>
</evidence>
<dbReference type="InterPro" id="IPR008380">
    <property type="entry name" value="HAD-SF_hydro_IG_5-nucl"/>
</dbReference>
<keyword evidence="3" id="KW-0378">Hydrolase</keyword>
<dbReference type="Pfam" id="PF05761">
    <property type="entry name" value="5_nucleotid"/>
    <property type="match status" value="1"/>
</dbReference>
<feature type="region of interest" description="Disordered" evidence="5">
    <location>
        <begin position="53"/>
        <end position="85"/>
    </location>
</feature>
<dbReference type="FunFam" id="3.40.50.1000:FF:000026">
    <property type="entry name" value="NT5DC3 isoform 1"/>
    <property type="match status" value="1"/>
</dbReference>
<keyword evidence="4" id="KW-0460">Magnesium</keyword>
<evidence type="ECO:0000256" key="5">
    <source>
        <dbReference type="SAM" id="MobiDB-lite"/>
    </source>
</evidence>
<protein>
    <submittedName>
        <fullName evidence="6">5'-nucleotidase domain-containing protein 2</fullName>
    </submittedName>
</protein>
<dbReference type="InterPro" id="IPR036412">
    <property type="entry name" value="HAD-like_sf"/>
</dbReference>
<sequence length="752" mass="84957">MPNRCFPGTRCRARLTWALKNMTEASEVVYGRNQAHRPARRAVSHGLRAKTPPRHHLQAARVGSQRLTGPEHGQLRQSERGGTLRLSNQSAVGARVLGRVVRPLAEWTPAPRPLVGRLEKHAATVAGGQSEGGGPAGAALRGHGGCGTAGGSSALAAVRRPRRTAGRLVLTLLPWLRPAGSRSPLPQHPALCARRQRGPQRALVGSLPGHAEAGARWVTPGGQCAEGRQPSGAQQTAGAPSPTFPGAAYWKCPVGLTRVPKHDGVLGRLNGVDLLPPEVCSLLNPAAIYANNEISLSDVEVYGFDYDYTLAQYADALHPEIFNAARDILIEHYKYPEGIRKYDYDPSFAIRGLHYDIQKSLLMKIDAFHYVQLGTAYRGLQPVPDDEVIDLYGGTQHIPLYQMSGFYGKGPSIKQFMDIFSLPEMALLSCVVDYFLGHGLEFDQVHLYKDVTDAIRDVHVKGLMYQWIEQDMEKYILRGDETFAVLSRLVAHGKQLFLITNSPFSFVDKGMRHMVGPDWRQLFDVVIVQADKPNFFTDWRKPFRKLDEKGSLHWDRITRLEKGKIYRQGNLFDFLRLTEWRGPRVLYFGDHLYSDLADLMLRHGWRTGAIIPELEREIRIINTEQYMHSLTWQQALTGLLERMQTYQDAESRQVLATWMKERQELRCITKALFNAQFGSIFRTFHNPTYFSRRLVRFSDLYMASLSCLLNYRVDFTFYPRRTPLQHEAPLWMDQLCTGCMKTPFLGDMAHIR</sequence>
<dbReference type="CDD" id="cd07522">
    <property type="entry name" value="HAD_cN-II"/>
    <property type="match status" value="1"/>
</dbReference>
<evidence type="ECO:0000313" key="7">
    <source>
        <dbReference type="Proteomes" id="UP000710432"/>
    </source>
</evidence>
<accession>A0A8J6L6K2</accession>
<evidence type="ECO:0000256" key="2">
    <source>
        <dbReference type="ARBA" id="ARBA00022723"/>
    </source>
</evidence>
<organism evidence="6 7">
    <name type="scientific">Microtus ochrogaster</name>
    <name type="common">Prairie vole</name>
    <dbReference type="NCBI Taxonomy" id="79684"/>
    <lineage>
        <taxon>Eukaryota</taxon>
        <taxon>Metazoa</taxon>
        <taxon>Chordata</taxon>
        <taxon>Craniata</taxon>
        <taxon>Vertebrata</taxon>
        <taxon>Euteleostomi</taxon>
        <taxon>Mammalia</taxon>
        <taxon>Eutheria</taxon>
        <taxon>Euarchontoglires</taxon>
        <taxon>Glires</taxon>
        <taxon>Rodentia</taxon>
        <taxon>Myomorpha</taxon>
        <taxon>Muroidea</taxon>
        <taxon>Cricetidae</taxon>
        <taxon>Arvicolinae</taxon>
        <taxon>Microtus</taxon>
    </lineage>
</organism>
<dbReference type="GO" id="GO:0008253">
    <property type="term" value="F:5'-nucleotidase activity"/>
    <property type="evidence" value="ECO:0007669"/>
    <property type="project" value="TreeGrafter"/>
</dbReference>
<dbReference type="PANTHER" id="PTHR12103:SF14">
    <property type="entry name" value="5'-NUCLEOTIDASE DOMAIN-CONTAINING PROTEIN 2"/>
    <property type="match status" value="1"/>
</dbReference>
<name>A0A8J6L6K2_MICOH</name>
<dbReference type="NCBIfam" id="TIGR02244">
    <property type="entry name" value="HAD-IG-Ncltidse"/>
    <property type="match status" value="1"/>
</dbReference>
<comment type="similarity">
    <text evidence="1">Belongs to the 5'(3')-deoxyribonucleotidase family.</text>
</comment>
<dbReference type="Gene3D" id="3.40.50.1000">
    <property type="entry name" value="HAD superfamily/HAD-like"/>
    <property type="match status" value="1"/>
</dbReference>
<evidence type="ECO:0000256" key="3">
    <source>
        <dbReference type="ARBA" id="ARBA00022801"/>
    </source>
</evidence>
<proteinExistence type="inferred from homology"/>
<evidence type="ECO:0000256" key="4">
    <source>
        <dbReference type="ARBA" id="ARBA00022842"/>
    </source>
</evidence>
<dbReference type="AlphaFoldDB" id="A0A8J6L6K2"/>
<dbReference type="PANTHER" id="PTHR12103">
    <property type="entry name" value="5'-NUCLEOTIDASE DOMAIN-CONTAINING"/>
    <property type="match status" value="1"/>
</dbReference>
<evidence type="ECO:0000313" key="6">
    <source>
        <dbReference type="EMBL" id="KAH0516307.1"/>
    </source>
</evidence>
<gene>
    <name evidence="6" type="ORF">LTLLF_125920</name>
</gene>
<dbReference type="EMBL" id="JAATJU010020529">
    <property type="protein sequence ID" value="KAH0516307.1"/>
    <property type="molecule type" value="Genomic_DNA"/>
</dbReference>
<dbReference type="SUPFAM" id="SSF56784">
    <property type="entry name" value="HAD-like"/>
    <property type="match status" value="1"/>
</dbReference>
<comment type="caution">
    <text evidence="6">The sequence shown here is derived from an EMBL/GenBank/DDBJ whole genome shotgun (WGS) entry which is preliminary data.</text>
</comment>
<keyword evidence="2" id="KW-0479">Metal-binding</keyword>
<dbReference type="Proteomes" id="UP000710432">
    <property type="component" value="Unassembled WGS sequence"/>
</dbReference>
<dbReference type="InterPro" id="IPR023214">
    <property type="entry name" value="HAD_sf"/>
</dbReference>
<dbReference type="GO" id="GO:0046872">
    <property type="term" value="F:metal ion binding"/>
    <property type="evidence" value="ECO:0007669"/>
    <property type="project" value="UniProtKB-KW"/>
</dbReference>